<name>A0A0C1U842_9BACT</name>
<evidence type="ECO:0000256" key="1">
    <source>
        <dbReference type="SAM" id="SignalP"/>
    </source>
</evidence>
<dbReference type="RefSeq" id="WP_039647586.1">
    <property type="nucleotide sequence ID" value="NZ_JXBL01000001.1"/>
</dbReference>
<gene>
    <name evidence="2" type="ORF">SE37_14735</name>
</gene>
<evidence type="ECO:0000313" key="3">
    <source>
        <dbReference type="Proteomes" id="UP000031433"/>
    </source>
</evidence>
<dbReference type="SUPFAM" id="SSF56935">
    <property type="entry name" value="Porins"/>
    <property type="match status" value="1"/>
</dbReference>
<keyword evidence="1" id="KW-0732">Signal</keyword>
<evidence type="ECO:0000313" key="2">
    <source>
        <dbReference type="EMBL" id="KIE43790.1"/>
    </source>
</evidence>
<organism evidence="2 3">
    <name type="scientific">Geobacter soli</name>
    <dbReference type="NCBI Taxonomy" id="1510391"/>
    <lineage>
        <taxon>Bacteria</taxon>
        <taxon>Pseudomonadati</taxon>
        <taxon>Thermodesulfobacteriota</taxon>
        <taxon>Desulfuromonadia</taxon>
        <taxon>Geobacterales</taxon>
        <taxon>Geobacteraceae</taxon>
        <taxon>Geobacter</taxon>
    </lineage>
</organism>
<comment type="caution">
    <text evidence="2">The sequence shown here is derived from an EMBL/GenBank/DDBJ whole genome shotgun (WGS) entry which is preliminary data.</text>
</comment>
<accession>A0A0C1U842</accession>
<dbReference type="EMBL" id="JXBL01000001">
    <property type="protein sequence ID" value="KIE43790.1"/>
    <property type="molecule type" value="Genomic_DNA"/>
</dbReference>
<keyword evidence="3" id="KW-1185">Reference proteome</keyword>
<feature type="signal peptide" evidence="1">
    <location>
        <begin position="1"/>
        <end position="25"/>
    </location>
</feature>
<dbReference type="Proteomes" id="UP000031433">
    <property type="component" value="Unassembled WGS sequence"/>
</dbReference>
<dbReference type="AlphaFoldDB" id="A0A0C1U842"/>
<sequence>MGFKKSLIAVTATAAIAASAVPALALENEFHGMFRLFGAVSNFNGSLSGQGFFNPSFHDEGGVPVLSGKDAPTATYFAQRARLMYIAKANDDLKLVTHFEIDSRWGDSAYTSARNQGGAIGADTVNIETKSVYLDFNCPITGANVKVGMQPHDDAFKGVLFGADMAGLLASRSFGNLDASAGFFRFDDKGTLPGKRARDMVAATAKYAVTKDIRIGGAYYFIDDDRSGDFGYVDQQQGDTNTVHNVGVNAEANLGPVTLDGFFLYQFGSLRAPASRHVSAFAGNVGARGNLGPGTARAEFLYVSGDKGGSSTTNAFQSVDDEHGFYNGNMQLLFRDAYAMTIDNAVVYTSNNRDQGVIAGFVGYDLPITSKLSTSVNAGFASVAKENDKTLNSSNGKYLGTELNASVDYKLFDNMTASLRGAYVVLGDYYDGVAAGGETPDDPYMASLILNYAF</sequence>
<reference evidence="2 3" key="1">
    <citation type="submission" date="2015-01" db="EMBL/GenBank/DDBJ databases">
        <title>Genome sequence of the anaerobic bacterium Geobacter soli GSS01, a dissimilatory Fe(III) reducer from soil.</title>
        <authorList>
            <person name="Yang G."/>
            <person name="Zhou S."/>
        </authorList>
    </citation>
    <scope>NUCLEOTIDE SEQUENCE [LARGE SCALE GENOMIC DNA]</scope>
    <source>
        <strain evidence="2 3">GSS01</strain>
    </source>
</reference>
<protein>
    <submittedName>
        <fullName evidence="2">Membrane protein</fullName>
    </submittedName>
</protein>
<feature type="chain" id="PRO_5002153463" evidence="1">
    <location>
        <begin position="26"/>
        <end position="454"/>
    </location>
</feature>
<proteinExistence type="predicted"/>